<sequence>MGGGWRVGGRETSAESHERVKAGESEEGRPQRRVRNGWRLGSRRKRVLSGESGMGGGWGVGMGGGWRVRNGDLSVESGMGKGWGVGGRETSAECQEWLEAGESEEGRPQRRVRNGWRLGSQRKRVLSGESGMGGGWGVGMGGGWRVRNGWRLGSRRKGVLSGKSGESGMGGGWGVGMGGGWRVGGRETSVDSPEWVKAGESEEWRPQQRVRNGWRLGNRRN</sequence>
<dbReference type="AlphaFoldDB" id="A0AAV7KYX0"/>
<feature type="compositionally biased region" description="Basic and acidic residues" evidence="1">
    <location>
        <begin position="197"/>
        <end position="206"/>
    </location>
</feature>
<evidence type="ECO:0000313" key="3">
    <source>
        <dbReference type="Proteomes" id="UP001066276"/>
    </source>
</evidence>
<dbReference type="EMBL" id="JANPWB010000016">
    <property type="protein sequence ID" value="KAJ1083579.1"/>
    <property type="molecule type" value="Genomic_DNA"/>
</dbReference>
<evidence type="ECO:0000256" key="1">
    <source>
        <dbReference type="SAM" id="MobiDB-lite"/>
    </source>
</evidence>
<feature type="compositionally biased region" description="Basic residues" evidence="1">
    <location>
        <begin position="31"/>
        <end position="40"/>
    </location>
</feature>
<reference evidence="2" key="1">
    <citation type="journal article" date="2022" name="bioRxiv">
        <title>Sequencing and chromosome-scale assembly of the giantPleurodeles waltlgenome.</title>
        <authorList>
            <person name="Brown T."/>
            <person name="Elewa A."/>
            <person name="Iarovenko S."/>
            <person name="Subramanian E."/>
            <person name="Araus A.J."/>
            <person name="Petzold A."/>
            <person name="Susuki M."/>
            <person name="Suzuki K.-i.T."/>
            <person name="Hayashi T."/>
            <person name="Toyoda A."/>
            <person name="Oliveira C."/>
            <person name="Osipova E."/>
            <person name="Leigh N.D."/>
            <person name="Simon A."/>
            <person name="Yun M.H."/>
        </authorList>
    </citation>
    <scope>NUCLEOTIDE SEQUENCE</scope>
    <source>
        <strain evidence="2">20211129_DDA</strain>
        <tissue evidence="2">Liver</tissue>
    </source>
</reference>
<comment type="caution">
    <text evidence="2">The sequence shown here is derived from an EMBL/GenBank/DDBJ whole genome shotgun (WGS) entry which is preliminary data.</text>
</comment>
<name>A0AAV7KYX0_PLEWA</name>
<feature type="compositionally biased region" description="Gly residues" evidence="1">
    <location>
        <begin position="165"/>
        <end position="183"/>
    </location>
</feature>
<protein>
    <submittedName>
        <fullName evidence="2">Uncharacterized protein</fullName>
    </submittedName>
</protein>
<keyword evidence="3" id="KW-1185">Reference proteome</keyword>
<accession>A0AAV7KYX0</accession>
<evidence type="ECO:0000313" key="2">
    <source>
        <dbReference type="EMBL" id="KAJ1083579.1"/>
    </source>
</evidence>
<organism evidence="2 3">
    <name type="scientific">Pleurodeles waltl</name>
    <name type="common">Iberian ribbed newt</name>
    <dbReference type="NCBI Taxonomy" id="8319"/>
    <lineage>
        <taxon>Eukaryota</taxon>
        <taxon>Metazoa</taxon>
        <taxon>Chordata</taxon>
        <taxon>Craniata</taxon>
        <taxon>Vertebrata</taxon>
        <taxon>Euteleostomi</taxon>
        <taxon>Amphibia</taxon>
        <taxon>Batrachia</taxon>
        <taxon>Caudata</taxon>
        <taxon>Salamandroidea</taxon>
        <taxon>Salamandridae</taxon>
        <taxon>Pleurodelinae</taxon>
        <taxon>Pleurodeles</taxon>
    </lineage>
</organism>
<feature type="compositionally biased region" description="Basic and acidic residues" evidence="1">
    <location>
        <begin position="8"/>
        <end position="30"/>
    </location>
</feature>
<feature type="region of interest" description="Disordered" evidence="1">
    <location>
        <begin position="157"/>
        <end position="221"/>
    </location>
</feature>
<feature type="region of interest" description="Disordered" evidence="1">
    <location>
        <begin position="1"/>
        <end position="40"/>
    </location>
</feature>
<gene>
    <name evidence="2" type="ORF">NDU88_003737</name>
</gene>
<proteinExistence type="predicted"/>
<dbReference type="Proteomes" id="UP001066276">
    <property type="component" value="Chromosome 12"/>
</dbReference>